<dbReference type="EMBL" id="GL883108">
    <property type="protein sequence ID" value="EGG06489.1"/>
    <property type="molecule type" value="Genomic_DNA"/>
</dbReference>
<evidence type="ECO:0000256" key="1">
    <source>
        <dbReference type="SAM" id="MobiDB-lite"/>
    </source>
</evidence>
<dbReference type="KEGG" id="mlr:MELLADRAFT_106711"/>
<dbReference type="OrthoDB" id="2507397at2759"/>
<protein>
    <submittedName>
        <fullName evidence="2">Uncharacterized protein</fullName>
    </submittedName>
</protein>
<accession>F4RME1</accession>
<evidence type="ECO:0000313" key="2">
    <source>
        <dbReference type="EMBL" id="EGG06489.1"/>
    </source>
</evidence>
<gene>
    <name evidence="2" type="ORF">MELLADRAFT_106711</name>
</gene>
<evidence type="ECO:0000313" key="3">
    <source>
        <dbReference type="Proteomes" id="UP000001072"/>
    </source>
</evidence>
<dbReference type="GeneID" id="18922978"/>
<sequence length="214" mass="23920">MSLYHSPIQSIHPFLNQSSSTTTTTRLRPTLKRSQSPYTSDHHHHHHQSNQQDRKKRKTSPSGAFAKLSLTTHHTSPSNESDPIKATVTTTSLSDLQPNLSLDTHSDQRMRSVYSAYEIGPDRIFVDSLGSEPSSPIESVDLPTPKLTITCQIPMIPKLPIPDTLDKQDQQLVLYKAPVHLTLNHHLSTSSNLGEPSRILESDDLLHDVPMELD</sequence>
<organism evidence="3">
    <name type="scientific">Melampsora larici-populina (strain 98AG31 / pathotype 3-4-7)</name>
    <name type="common">Poplar leaf rust fungus</name>
    <dbReference type="NCBI Taxonomy" id="747676"/>
    <lineage>
        <taxon>Eukaryota</taxon>
        <taxon>Fungi</taxon>
        <taxon>Dikarya</taxon>
        <taxon>Basidiomycota</taxon>
        <taxon>Pucciniomycotina</taxon>
        <taxon>Pucciniomycetes</taxon>
        <taxon>Pucciniales</taxon>
        <taxon>Melampsoraceae</taxon>
        <taxon>Melampsora</taxon>
    </lineage>
</organism>
<dbReference type="HOGENOM" id="CLU_1289185_0_0_1"/>
<name>F4RME1_MELLP</name>
<proteinExistence type="predicted"/>
<dbReference type="AlphaFoldDB" id="F4RME1"/>
<dbReference type="VEuPathDB" id="FungiDB:MELLADRAFT_106711"/>
<dbReference type="Proteomes" id="UP000001072">
    <property type="component" value="Unassembled WGS sequence"/>
</dbReference>
<feature type="compositionally biased region" description="Basic residues" evidence="1">
    <location>
        <begin position="42"/>
        <end position="59"/>
    </location>
</feature>
<keyword evidence="3" id="KW-1185">Reference proteome</keyword>
<feature type="region of interest" description="Disordered" evidence="1">
    <location>
        <begin position="1"/>
        <end position="61"/>
    </location>
</feature>
<dbReference type="InParanoid" id="F4RME1"/>
<dbReference type="RefSeq" id="XP_007410323.1">
    <property type="nucleotide sequence ID" value="XM_007410261.1"/>
</dbReference>
<reference evidence="3" key="1">
    <citation type="journal article" date="2011" name="Proc. Natl. Acad. Sci. U.S.A.">
        <title>Obligate biotrophy features unraveled by the genomic analysis of rust fungi.</title>
        <authorList>
            <person name="Duplessis S."/>
            <person name="Cuomo C.A."/>
            <person name="Lin Y.-C."/>
            <person name="Aerts A."/>
            <person name="Tisserant E."/>
            <person name="Veneault-Fourrey C."/>
            <person name="Joly D.L."/>
            <person name="Hacquard S."/>
            <person name="Amselem J."/>
            <person name="Cantarel B.L."/>
            <person name="Chiu R."/>
            <person name="Coutinho P.M."/>
            <person name="Feau N."/>
            <person name="Field M."/>
            <person name="Frey P."/>
            <person name="Gelhaye E."/>
            <person name="Goldberg J."/>
            <person name="Grabherr M.G."/>
            <person name="Kodira C.D."/>
            <person name="Kohler A."/>
            <person name="Kuees U."/>
            <person name="Lindquist E.A."/>
            <person name="Lucas S.M."/>
            <person name="Mago R."/>
            <person name="Mauceli E."/>
            <person name="Morin E."/>
            <person name="Murat C."/>
            <person name="Pangilinan J.L."/>
            <person name="Park R."/>
            <person name="Pearson M."/>
            <person name="Quesneville H."/>
            <person name="Rouhier N."/>
            <person name="Sakthikumar S."/>
            <person name="Salamov A.A."/>
            <person name="Schmutz J."/>
            <person name="Selles B."/>
            <person name="Shapiro H."/>
            <person name="Tanguay P."/>
            <person name="Tuskan G.A."/>
            <person name="Henrissat B."/>
            <person name="Van de Peer Y."/>
            <person name="Rouze P."/>
            <person name="Ellis J.G."/>
            <person name="Dodds P.N."/>
            <person name="Schein J.E."/>
            <person name="Zhong S."/>
            <person name="Hamelin R.C."/>
            <person name="Grigoriev I.V."/>
            <person name="Szabo L.J."/>
            <person name="Martin F."/>
        </authorList>
    </citation>
    <scope>NUCLEOTIDE SEQUENCE [LARGE SCALE GENOMIC DNA]</scope>
    <source>
        <strain evidence="3">98AG31 / pathotype 3-4-7</strain>
    </source>
</reference>